<dbReference type="EMBL" id="JAUJLE010000119">
    <property type="protein sequence ID" value="KAK0980097.1"/>
    <property type="molecule type" value="Genomic_DNA"/>
</dbReference>
<evidence type="ECO:0000313" key="2">
    <source>
        <dbReference type="EMBL" id="KAK0980097.1"/>
    </source>
</evidence>
<organism evidence="2 3">
    <name type="scientific">Friedmanniomyces endolithicus</name>
    <dbReference type="NCBI Taxonomy" id="329885"/>
    <lineage>
        <taxon>Eukaryota</taxon>
        <taxon>Fungi</taxon>
        <taxon>Dikarya</taxon>
        <taxon>Ascomycota</taxon>
        <taxon>Pezizomycotina</taxon>
        <taxon>Dothideomycetes</taxon>
        <taxon>Dothideomycetidae</taxon>
        <taxon>Mycosphaerellales</taxon>
        <taxon>Teratosphaeriaceae</taxon>
        <taxon>Friedmanniomyces</taxon>
    </lineage>
</organism>
<proteinExistence type="predicted"/>
<keyword evidence="3" id="KW-1185">Reference proteome</keyword>
<feature type="compositionally biased region" description="Basic and acidic residues" evidence="1">
    <location>
        <begin position="1"/>
        <end position="17"/>
    </location>
</feature>
<feature type="compositionally biased region" description="Polar residues" evidence="1">
    <location>
        <begin position="312"/>
        <end position="325"/>
    </location>
</feature>
<evidence type="ECO:0000256" key="1">
    <source>
        <dbReference type="SAM" id="MobiDB-lite"/>
    </source>
</evidence>
<feature type="compositionally biased region" description="Low complexity" evidence="1">
    <location>
        <begin position="41"/>
        <end position="64"/>
    </location>
</feature>
<evidence type="ECO:0000313" key="3">
    <source>
        <dbReference type="Proteomes" id="UP001175353"/>
    </source>
</evidence>
<protein>
    <submittedName>
        <fullName evidence="2">Uncharacterized protein</fullName>
    </submittedName>
</protein>
<accession>A0AAN6QQP5</accession>
<dbReference type="Proteomes" id="UP001175353">
    <property type="component" value="Unassembled WGS sequence"/>
</dbReference>
<feature type="region of interest" description="Disordered" evidence="1">
    <location>
        <begin position="287"/>
        <end position="330"/>
    </location>
</feature>
<gene>
    <name evidence="2" type="ORF">LTR91_012417</name>
</gene>
<comment type="caution">
    <text evidence="2">The sequence shown here is derived from an EMBL/GenBank/DDBJ whole genome shotgun (WGS) entry which is preliminary data.</text>
</comment>
<name>A0AAN6QQP5_9PEZI</name>
<feature type="region of interest" description="Disordered" evidence="1">
    <location>
        <begin position="526"/>
        <end position="545"/>
    </location>
</feature>
<feature type="region of interest" description="Disordered" evidence="1">
    <location>
        <begin position="371"/>
        <end position="416"/>
    </location>
</feature>
<dbReference type="AlphaFoldDB" id="A0AAN6QQP5"/>
<feature type="compositionally biased region" description="Polar residues" evidence="1">
    <location>
        <begin position="401"/>
        <end position="416"/>
    </location>
</feature>
<feature type="region of interest" description="Disordered" evidence="1">
    <location>
        <begin position="1"/>
        <end position="72"/>
    </location>
</feature>
<reference evidence="2" key="1">
    <citation type="submission" date="2023-06" db="EMBL/GenBank/DDBJ databases">
        <title>Black Yeasts Isolated from many extreme environments.</title>
        <authorList>
            <person name="Coleine C."/>
            <person name="Stajich J.E."/>
            <person name="Selbmann L."/>
        </authorList>
    </citation>
    <scope>NUCLEOTIDE SEQUENCE</scope>
    <source>
        <strain evidence="2">CCFEE 5200</strain>
    </source>
</reference>
<sequence>MPFRKSESSDAGSDSKRKSLQRLSSIASFDALNPFTRRRSNNTTDTTTNSSTSNLSLSSTAANAPLPPPQCLQSSTSQLFSIEDEVTALPIPPVLGNFPSRRSSYICQPDDPIGGMPRSRTFSNLPLPNRARRITALSHVPSQSHTRIPSAFLFSSRLPSPAASNRKHSVSKLPLSEPKVPLIRNRMKRSDTEPLLPVNVEQTSNMHRSTAFKENISPSPVKPLPETAMYEDREYYGSSFPSRGYANRHGWVDTGKGSEPLLHFDACGENFSNSLRDPHHVSHALKPSFSSPAYRSTRERPSTPAGPAPVQRWNSQPVLTNVTNRRNSRHGEILERRLLSAVQPDPPAPPSETTLSAEALVSGKVTALRKSTTQLPQFAERDPTLSKLSSKARAPSPSRSAQQVRPTSSPSTLQPQLTLSQITTAEPVPYWCGRFSALNDRYRNDELALHLGASKAQSDKMHSAEANTRRMRRALERLHSLCATPEARESLVVFQLQFAAMQGLPELGRPLQLNLPERKIVLNAARGGSEEERGEGEGVGDGVAEKRKGSFMDRLLGRSRRSLQGLV</sequence>
<feature type="compositionally biased region" description="Low complexity" evidence="1">
    <location>
        <begin position="385"/>
        <end position="400"/>
    </location>
</feature>